<keyword evidence="2" id="KW-0808">Transferase</keyword>
<keyword evidence="5" id="KW-0067">ATP-binding</keyword>
<proteinExistence type="predicted"/>
<keyword evidence="1" id="KW-0723">Serine/threonine-protein kinase</keyword>
<dbReference type="Proteomes" id="UP001291926">
    <property type="component" value="Unassembled WGS sequence"/>
</dbReference>
<comment type="caution">
    <text evidence="8">The sequence shown here is derived from an EMBL/GenBank/DDBJ whole genome shotgun (WGS) entry which is preliminary data.</text>
</comment>
<dbReference type="PANTHER" id="PTHR27002:SF1073">
    <property type="entry name" value="CYSTEINE-RICH RECEPTOR-LIKE PROTEIN KINASE 29"/>
    <property type="match status" value="1"/>
</dbReference>
<gene>
    <name evidence="8" type="ORF">RD792_002725</name>
</gene>
<evidence type="ECO:0000259" key="7">
    <source>
        <dbReference type="PROSITE" id="PS50011"/>
    </source>
</evidence>
<feature type="domain" description="Protein kinase" evidence="7">
    <location>
        <begin position="77"/>
        <end position="187"/>
    </location>
</feature>
<evidence type="ECO:0000256" key="5">
    <source>
        <dbReference type="ARBA" id="ARBA00022840"/>
    </source>
</evidence>
<keyword evidence="3" id="KW-0547">Nucleotide-binding</keyword>
<evidence type="ECO:0000313" key="8">
    <source>
        <dbReference type="EMBL" id="KAK4491943.1"/>
    </source>
</evidence>
<dbReference type="InterPro" id="IPR011009">
    <property type="entry name" value="Kinase-like_dom_sf"/>
</dbReference>
<keyword evidence="6" id="KW-0472">Membrane</keyword>
<evidence type="ECO:0000256" key="6">
    <source>
        <dbReference type="SAM" id="Phobius"/>
    </source>
</evidence>
<evidence type="ECO:0000256" key="2">
    <source>
        <dbReference type="ARBA" id="ARBA00022679"/>
    </source>
</evidence>
<keyword evidence="9" id="KW-1185">Reference proteome</keyword>
<keyword evidence="6" id="KW-1133">Transmembrane helix</keyword>
<evidence type="ECO:0000256" key="4">
    <source>
        <dbReference type="ARBA" id="ARBA00022777"/>
    </source>
</evidence>
<sequence>MNSSLYFAGSDDNNTYRFIIIAPVSVVVAILAIFIVIFLMRKIKQKSKKESQNVDEVTFIKSLLYNFAKIRAATDDFFEANKLGSGGFGAVYKGQLLNGQEKAVKRLAKDSTQGDLEFKNEVKLLARLQHRNLVSLLGFSVEGTEKLLIYEFIQNGSLDLSIFDFGMARLIVTDETHVTTEKKVGTV</sequence>
<dbReference type="EMBL" id="JAYDYQ010001087">
    <property type="protein sequence ID" value="KAK4491943.1"/>
    <property type="molecule type" value="Genomic_DNA"/>
</dbReference>
<keyword evidence="4" id="KW-0418">Kinase</keyword>
<keyword evidence="6" id="KW-0812">Transmembrane</keyword>
<evidence type="ECO:0000313" key="9">
    <source>
        <dbReference type="Proteomes" id="UP001291926"/>
    </source>
</evidence>
<evidence type="ECO:0000256" key="3">
    <source>
        <dbReference type="ARBA" id="ARBA00022741"/>
    </source>
</evidence>
<name>A0ABR0DRT8_9LAMI</name>
<dbReference type="Gene3D" id="3.30.200.20">
    <property type="entry name" value="Phosphorylase Kinase, domain 1"/>
    <property type="match status" value="1"/>
</dbReference>
<dbReference type="Pfam" id="PF07714">
    <property type="entry name" value="PK_Tyr_Ser-Thr"/>
    <property type="match status" value="1"/>
</dbReference>
<dbReference type="InterPro" id="IPR000719">
    <property type="entry name" value="Prot_kinase_dom"/>
</dbReference>
<organism evidence="8 9">
    <name type="scientific">Penstemon davidsonii</name>
    <dbReference type="NCBI Taxonomy" id="160366"/>
    <lineage>
        <taxon>Eukaryota</taxon>
        <taxon>Viridiplantae</taxon>
        <taxon>Streptophyta</taxon>
        <taxon>Embryophyta</taxon>
        <taxon>Tracheophyta</taxon>
        <taxon>Spermatophyta</taxon>
        <taxon>Magnoliopsida</taxon>
        <taxon>eudicotyledons</taxon>
        <taxon>Gunneridae</taxon>
        <taxon>Pentapetalae</taxon>
        <taxon>asterids</taxon>
        <taxon>lamiids</taxon>
        <taxon>Lamiales</taxon>
        <taxon>Plantaginaceae</taxon>
        <taxon>Cheloneae</taxon>
        <taxon>Penstemon</taxon>
    </lineage>
</organism>
<reference evidence="8 9" key="1">
    <citation type="journal article" date="2023" name="bioRxiv">
        <title>Genome report: Whole genome sequence and annotation of Penstemon davidsonii.</title>
        <authorList>
            <person name="Ostevik K.L."/>
            <person name="Alabady M."/>
            <person name="Zhang M."/>
            <person name="Rausher M.D."/>
        </authorList>
    </citation>
    <scope>NUCLEOTIDE SEQUENCE [LARGE SCALE GENOMIC DNA]</scope>
    <source>
        <strain evidence="8">DNT005</strain>
        <tissue evidence="8">Whole leaf</tissue>
    </source>
</reference>
<feature type="transmembrane region" description="Helical" evidence="6">
    <location>
        <begin position="20"/>
        <end position="40"/>
    </location>
</feature>
<accession>A0ABR0DRT8</accession>
<dbReference type="InterPro" id="IPR001245">
    <property type="entry name" value="Ser-Thr/Tyr_kinase_cat_dom"/>
</dbReference>
<protein>
    <recommendedName>
        <fullName evidence="7">Protein kinase domain-containing protein</fullName>
    </recommendedName>
</protein>
<dbReference type="PROSITE" id="PS50011">
    <property type="entry name" value="PROTEIN_KINASE_DOM"/>
    <property type="match status" value="1"/>
</dbReference>
<dbReference type="PANTHER" id="PTHR27002">
    <property type="entry name" value="RECEPTOR-LIKE SERINE/THREONINE-PROTEIN KINASE SD1-8"/>
    <property type="match status" value="1"/>
</dbReference>
<dbReference type="SUPFAM" id="SSF56112">
    <property type="entry name" value="Protein kinase-like (PK-like)"/>
    <property type="match status" value="1"/>
</dbReference>
<evidence type="ECO:0000256" key="1">
    <source>
        <dbReference type="ARBA" id="ARBA00022527"/>
    </source>
</evidence>